<keyword evidence="4 5" id="KW-0472">Membrane</keyword>
<dbReference type="RefSeq" id="WP_345269177.1">
    <property type="nucleotide sequence ID" value="NZ_BAABHB010000007.1"/>
</dbReference>
<feature type="transmembrane region" description="Helical" evidence="5">
    <location>
        <begin position="246"/>
        <end position="265"/>
    </location>
</feature>
<evidence type="ECO:0000313" key="6">
    <source>
        <dbReference type="EMBL" id="GAA4410477.1"/>
    </source>
</evidence>
<feature type="transmembrane region" description="Helical" evidence="5">
    <location>
        <begin position="218"/>
        <end position="234"/>
    </location>
</feature>
<sequence length="337" mass="37299">MRLRHLFWAVLLVLLVGWRSYIYFNDLSLYDIYAFAWPIAITMVFGAFICGATAEGGGAVAFPVMTLLLNILPADARVFSLGCQSFGMTSASVFILSQRIQVVKRCVLPVCAAGIIGFMVSDQWLVAIIPAKITKLFFVSLWLSFGFALWTINRKAGTIKNVDLPAQLGWKHILLLMVFGLFGGAISAIFGNGIDIITFTLLTLYFRIDEKIATPTSILLMTITTVFGFLWHILVRHDVSHAVQYYLLGAIPVCLSMAPMGAYVISKIPRKLIVNFLYIVLVVQFITAFWVIKPDLYHTGFSVAVVLIGLVAFSLLARNQYPKKAAARKGSPTEISI</sequence>
<dbReference type="EMBL" id="BAABHB010000007">
    <property type="protein sequence ID" value="GAA4410477.1"/>
    <property type="molecule type" value="Genomic_DNA"/>
</dbReference>
<proteinExistence type="inferred from homology"/>
<feature type="transmembrane region" description="Helical" evidence="5">
    <location>
        <begin position="298"/>
        <end position="317"/>
    </location>
</feature>
<feature type="transmembrane region" description="Helical" evidence="5">
    <location>
        <begin position="102"/>
        <end position="121"/>
    </location>
</feature>
<dbReference type="Pfam" id="PF01925">
    <property type="entry name" value="TauE"/>
    <property type="match status" value="1"/>
</dbReference>
<gene>
    <name evidence="6" type="ORF">GCM10023187_35120</name>
</gene>
<keyword evidence="7" id="KW-1185">Reference proteome</keyword>
<feature type="transmembrane region" description="Helical" evidence="5">
    <location>
        <begin position="272"/>
        <end position="292"/>
    </location>
</feature>
<dbReference type="Proteomes" id="UP001500936">
    <property type="component" value="Unassembled WGS sequence"/>
</dbReference>
<evidence type="ECO:0000313" key="7">
    <source>
        <dbReference type="Proteomes" id="UP001500936"/>
    </source>
</evidence>
<keyword evidence="3 5" id="KW-1133">Transmembrane helix</keyword>
<dbReference type="PANTHER" id="PTHR31154:SF4">
    <property type="entry name" value="MEMBRANE TRANSPORTER PROTEIN"/>
    <property type="match status" value="1"/>
</dbReference>
<dbReference type="InterPro" id="IPR002781">
    <property type="entry name" value="TM_pro_TauE-like"/>
</dbReference>
<feature type="transmembrane region" description="Helical" evidence="5">
    <location>
        <begin position="35"/>
        <end position="64"/>
    </location>
</feature>
<evidence type="ECO:0000256" key="2">
    <source>
        <dbReference type="ARBA" id="ARBA00022692"/>
    </source>
</evidence>
<evidence type="ECO:0000256" key="1">
    <source>
        <dbReference type="ARBA" id="ARBA00004141"/>
    </source>
</evidence>
<feature type="transmembrane region" description="Helical" evidence="5">
    <location>
        <begin position="133"/>
        <end position="153"/>
    </location>
</feature>
<name>A0ABP8KNG0_9BACT</name>
<protein>
    <recommendedName>
        <fullName evidence="5">Probable membrane transporter protein</fullName>
    </recommendedName>
</protein>
<keyword evidence="2 5" id="KW-0812">Transmembrane</keyword>
<evidence type="ECO:0000256" key="4">
    <source>
        <dbReference type="ARBA" id="ARBA00023136"/>
    </source>
</evidence>
<feature type="transmembrane region" description="Helical" evidence="5">
    <location>
        <begin position="173"/>
        <end position="206"/>
    </location>
</feature>
<evidence type="ECO:0000256" key="5">
    <source>
        <dbReference type="RuleBase" id="RU363041"/>
    </source>
</evidence>
<dbReference type="PANTHER" id="PTHR31154">
    <property type="entry name" value="MEMBRANE TRANSPORTER PROTEIN"/>
    <property type="match status" value="1"/>
</dbReference>
<keyword evidence="5" id="KW-1003">Cell membrane</keyword>
<comment type="similarity">
    <text evidence="5">Belongs to the 4-toluene sulfonate uptake permease (TSUP) (TC 2.A.102) family.</text>
</comment>
<organism evidence="6 7">
    <name type="scientific">Nibrella viscosa</name>
    <dbReference type="NCBI Taxonomy" id="1084524"/>
    <lineage>
        <taxon>Bacteria</taxon>
        <taxon>Pseudomonadati</taxon>
        <taxon>Bacteroidota</taxon>
        <taxon>Cytophagia</taxon>
        <taxon>Cytophagales</taxon>
        <taxon>Spirosomataceae</taxon>
        <taxon>Nibrella</taxon>
    </lineage>
</organism>
<comment type="subcellular location">
    <subcellularLocation>
        <location evidence="5">Cell membrane</location>
        <topology evidence="5">Multi-pass membrane protein</topology>
    </subcellularLocation>
    <subcellularLocation>
        <location evidence="1">Membrane</location>
        <topology evidence="1">Multi-pass membrane protein</topology>
    </subcellularLocation>
</comment>
<evidence type="ECO:0000256" key="3">
    <source>
        <dbReference type="ARBA" id="ARBA00022989"/>
    </source>
</evidence>
<accession>A0ABP8KNG0</accession>
<reference evidence="7" key="1">
    <citation type="journal article" date="2019" name="Int. J. Syst. Evol. Microbiol.">
        <title>The Global Catalogue of Microorganisms (GCM) 10K type strain sequencing project: providing services to taxonomists for standard genome sequencing and annotation.</title>
        <authorList>
            <consortium name="The Broad Institute Genomics Platform"/>
            <consortium name="The Broad Institute Genome Sequencing Center for Infectious Disease"/>
            <person name="Wu L."/>
            <person name="Ma J."/>
        </authorList>
    </citation>
    <scope>NUCLEOTIDE SEQUENCE [LARGE SCALE GENOMIC DNA]</scope>
    <source>
        <strain evidence="7">JCM 17925</strain>
    </source>
</reference>
<comment type="caution">
    <text evidence="6">The sequence shown here is derived from an EMBL/GenBank/DDBJ whole genome shotgun (WGS) entry which is preliminary data.</text>
</comment>